<sequence length="508" mass="53892">MHKSGSDGKFTSSIGFVLAAVGSAVGMANIWLFPYRVGQYGGGAFLIPYFLFVALFSYVGLSGEFALGRLTGTGAMGSLDYVLRQRGRRGGRVLGAIPLLGVLGIAIGYSVVVGWVLRYAAGSLTGSVLAGDAQGFFSALAVDFGSIPWHFAAVAVTAAILIFGVASGIEKLSKVMMPAFFILFLIIAVRVAFLPGAMEGYLYLLRPDWSYLLNPETWVMAMGQAFFSLSINGAGMLIYGSYMKKGENILRHAGMTAVLDTLAALLAGFAILPAVFAFGIDPTSGPQLMFVTLPHDLPADARRAHLRPALLRLRVLCGHHLPDEHAGGLRRGPHLHLPPVPHRFHPPGGRGRLPPRPVPGVPGGHGGLDGFDHHLRLSLRRAAGGGVHLLCAGHEGHPGRAGPGPGPGPRPPFRHHRPVLCVPHRGGMDSGHRLRRHRLNSPAKSGLRACAGRFLSPFQPTLELLQQLHGLELHHVALVLPGHQGDLVLRQPGLQGGLLRGLADGAQA</sequence>
<dbReference type="InterPro" id="IPR037272">
    <property type="entry name" value="SNS_sf"/>
</dbReference>
<evidence type="ECO:0000256" key="1">
    <source>
        <dbReference type="ARBA" id="ARBA00004141"/>
    </source>
</evidence>
<dbReference type="GO" id="GO:0016020">
    <property type="term" value="C:membrane"/>
    <property type="evidence" value="ECO:0007669"/>
    <property type="project" value="UniProtKB-SubCell"/>
</dbReference>
<comment type="subcellular location">
    <subcellularLocation>
        <location evidence="1">Membrane</location>
        <topology evidence="1">Multi-pass membrane protein</topology>
    </subcellularLocation>
</comment>
<protein>
    <recommendedName>
        <fullName evidence="9">Transporter</fullName>
    </recommendedName>
</protein>
<keyword evidence="5 6" id="KW-0472">Membrane</keyword>
<dbReference type="EMBL" id="ADLO01000125">
    <property type="protein sequence ID" value="KGF52484.1"/>
    <property type="molecule type" value="Genomic_DNA"/>
</dbReference>
<evidence type="ECO:0000256" key="2">
    <source>
        <dbReference type="ARBA" id="ARBA00022448"/>
    </source>
</evidence>
<feature type="transmembrane region" description="Helical" evidence="6">
    <location>
        <begin position="147"/>
        <end position="166"/>
    </location>
</feature>
<dbReference type="PANTHER" id="PTHR42948:SF1">
    <property type="entry name" value="TRANSPORTER"/>
    <property type="match status" value="1"/>
</dbReference>
<dbReference type="InterPro" id="IPR047218">
    <property type="entry name" value="YocR/YhdH-like"/>
</dbReference>
<evidence type="ECO:0000256" key="4">
    <source>
        <dbReference type="ARBA" id="ARBA00022989"/>
    </source>
</evidence>
<gene>
    <name evidence="7" type="ORF">HMPREF9460_04022</name>
</gene>
<accession>A0A096D4M7</accession>
<dbReference type="PROSITE" id="PS50267">
    <property type="entry name" value="NA_NEUROTRAN_SYMP_3"/>
    <property type="match status" value="1"/>
</dbReference>
<feature type="transmembrane region" description="Helical" evidence="6">
    <location>
        <begin position="178"/>
        <end position="198"/>
    </location>
</feature>
<dbReference type="Pfam" id="PF00209">
    <property type="entry name" value="SNF"/>
    <property type="match status" value="2"/>
</dbReference>
<name>A0A096D4M7_FLAPL</name>
<evidence type="ECO:0000256" key="6">
    <source>
        <dbReference type="SAM" id="Phobius"/>
    </source>
</evidence>
<reference evidence="7 8" key="1">
    <citation type="submission" date="2011-08" db="EMBL/GenBank/DDBJ databases">
        <title>The Genome Sequence of Clostridium orbiscindens 1_3_50AFAA.</title>
        <authorList>
            <consortium name="The Broad Institute Genome Sequencing Platform"/>
            <person name="Earl A."/>
            <person name="Ward D."/>
            <person name="Feldgarden M."/>
            <person name="Gevers D."/>
            <person name="Daigneault M."/>
            <person name="Strauss J."/>
            <person name="Allen-Vercoe E."/>
            <person name="Young S.K."/>
            <person name="Zeng Q."/>
            <person name="Gargeya S."/>
            <person name="Fitzgerald M."/>
            <person name="Haas B."/>
            <person name="Abouelleil A."/>
            <person name="Alvarado L."/>
            <person name="Arachchi H.M."/>
            <person name="Berlin A."/>
            <person name="Brown A."/>
            <person name="Chapman S.B."/>
            <person name="Chen Z."/>
            <person name="Dunbar C."/>
            <person name="Freedman E."/>
            <person name="Gearin G."/>
            <person name="Gellesch M."/>
            <person name="Goldberg J."/>
            <person name="Griggs A."/>
            <person name="Gujja S."/>
            <person name="Heiman D."/>
            <person name="Howarth C."/>
            <person name="Larson L."/>
            <person name="Lui A."/>
            <person name="MacDonald P.J.P."/>
            <person name="Montmayeur A."/>
            <person name="Murphy C."/>
            <person name="Neiman D."/>
            <person name="Pearson M."/>
            <person name="Priest M."/>
            <person name="Roberts A."/>
            <person name="Saif S."/>
            <person name="Shea T."/>
            <person name="Shenoy N."/>
            <person name="Sisk P."/>
            <person name="Stolte C."/>
            <person name="Sykes S."/>
            <person name="Wortman J."/>
            <person name="Nusbaum C."/>
            <person name="Birren B."/>
        </authorList>
    </citation>
    <scope>NUCLEOTIDE SEQUENCE [LARGE SCALE GENOMIC DNA]</scope>
    <source>
        <strain evidence="7 8">1_3_50AFAA</strain>
    </source>
</reference>
<dbReference type="InterPro" id="IPR000175">
    <property type="entry name" value="Na/ntran_symport"/>
</dbReference>
<feature type="transmembrane region" description="Helical" evidence="6">
    <location>
        <begin position="40"/>
        <end position="61"/>
    </location>
</feature>
<evidence type="ECO:0000313" key="8">
    <source>
        <dbReference type="Proteomes" id="UP000029585"/>
    </source>
</evidence>
<dbReference type="CDD" id="cd10336">
    <property type="entry name" value="SLC6sbd_Tyt1-Like"/>
    <property type="match status" value="1"/>
</dbReference>
<dbReference type="PRINTS" id="PR00176">
    <property type="entry name" value="NANEUSMPORT"/>
</dbReference>
<feature type="transmembrane region" description="Helical" evidence="6">
    <location>
        <begin position="12"/>
        <end position="34"/>
    </location>
</feature>
<comment type="caution">
    <text evidence="7">The sequence shown here is derived from an EMBL/GenBank/DDBJ whole genome shotgun (WGS) entry which is preliminary data.</text>
</comment>
<proteinExistence type="predicted"/>
<dbReference type="SUPFAM" id="SSF161070">
    <property type="entry name" value="SNF-like"/>
    <property type="match status" value="1"/>
</dbReference>
<evidence type="ECO:0008006" key="9">
    <source>
        <dbReference type="Google" id="ProtNLM"/>
    </source>
</evidence>
<keyword evidence="3 6" id="KW-0812">Transmembrane</keyword>
<dbReference type="NCBIfam" id="NF037979">
    <property type="entry name" value="Na_transp"/>
    <property type="match status" value="1"/>
</dbReference>
<dbReference type="eggNOG" id="COG0733">
    <property type="taxonomic scope" value="Bacteria"/>
</dbReference>
<organism evidence="7 8">
    <name type="scientific">Flavonifractor plautii 1_3_50AFAA</name>
    <dbReference type="NCBI Taxonomy" id="742738"/>
    <lineage>
        <taxon>Bacteria</taxon>
        <taxon>Bacillati</taxon>
        <taxon>Bacillota</taxon>
        <taxon>Clostridia</taxon>
        <taxon>Eubacteriales</taxon>
        <taxon>Oscillospiraceae</taxon>
        <taxon>Flavonifractor</taxon>
    </lineage>
</organism>
<evidence type="ECO:0000256" key="5">
    <source>
        <dbReference type="ARBA" id="ARBA00023136"/>
    </source>
</evidence>
<keyword evidence="8" id="KW-1185">Reference proteome</keyword>
<evidence type="ECO:0000313" key="7">
    <source>
        <dbReference type="EMBL" id="KGF52484.1"/>
    </source>
</evidence>
<dbReference type="AlphaFoldDB" id="A0A096D4M7"/>
<dbReference type="HOGENOM" id="CLU_536087_0_0_9"/>
<feature type="transmembrane region" description="Helical" evidence="6">
    <location>
        <begin position="261"/>
        <end position="280"/>
    </location>
</feature>
<feature type="transmembrane region" description="Helical" evidence="6">
    <location>
        <begin position="93"/>
        <end position="117"/>
    </location>
</feature>
<feature type="transmembrane region" description="Helical" evidence="6">
    <location>
        <begin position="218"/>
        <end position="240"/>
    </location>
</feature>
<dbReference type="Proteomes" id="UP000029585">
    <property type="component" value="Unassembled WGS sequence"/>
</dbReference>
<evidence type="ECO:0000256" key="3">
    <source>
        <dbReference type="ARBA" id="ARBA00022692"/>
    </source>
</evidence>
<keyword evidence="2" id="KW-0813">Transport</keyword>
<dbReference type="PANTHER" id="PTHR42948">
    <property type="entry name" value="TRANSPORTER"/>
    <property type="match status" value="1"/>
</dbReference>
<keyword evidence="4 6" id="KW-1133">Transmembrane helix</keyword>